<keyword evidence="2" id="KW-0167">Capsid protein</keyword>
<organism evidence="2 3">
    <name type="scientific">Sporolactobacillus nakayamae</name>
    <dbReference type="NCBI Taxonomy" id="269670"/>
    <lineage>
        <taxon>Bacteria</taxon>
        <taxon>Bacillati</taxon>
        <taxon>Bacillota</taxon>
        <taxon>Bacilli</taxon>
        <taxon>Bacillales</taxon>
        <taxon>Sporolactobacillaceae</taxon>
        <taxon>Sporolactobacillus</taxon>
    </lineage>
</organism>
<keyword evidence="2" id="KW-0946">Virion</keyword>
<evidence type="ECO:0000313" key="2">
    <source>
        <dbReference type="EMBL" id="SFG05774.1"/>
    </source>
</evidence>
<protein>
    <submittedName>
        <fullName evidence="2">Spore coat protein YsxE</fullName>
    </submittedName>
</protein>
<evidence type="ECO:0000256" key="1">
    <source>
        <dbReference type="SAM" id="MobiDB-lite"/>
    </source>
</evidence>
<proteinExistence type="predicted"/>
<dbReference type="STRING" id="269670.SAMN02982927_00496"/>
<dbReference type="Proteomes" id="UP000198752">
    <property type="component" value="Unassembled WGS sequence"/>
</dbReference>
<evidence type="ECO:0000313" key="3">
    <source>
        <dbReference type="Proteomes" id="UP000198752"/>
    </source>
</evidence>
<gene>
    <name evidence="2" type="ORF">SAMN02982927_00496</name>
</gene>
<dbReference type="Gene3D" id="3.90.1200.10">
    <property type="match status" value="1"/>
</dbReference>
<dbReference type="InterPro" id="IPR047175">
    <property type="entry name" value="CotS-like"/>
</dbReference>
<dbReference type="Gene3D" id="3.30.200.20">
    <property type="entry name" value="Phosphorylase Kinase, domain 1"/>
    <property type="match status" value="1"/>
</dbReference>
<reference evidence="3" key="1">
    <citation type="submission" date="2016-10" db="EMBL/GenBank/DDBJ databases">
        <authorList>
            <person name="Varghese N."/>
            <person name="Submissions S."/>
        </authorList>
    </citation>
    <scope>NUCLEOTIDE SEQUENCE [LARGE SCALE GENOMIC DNA]</scope>
    <source>
        <strain evidence="3">ATCC 700379</strain>
    </source>
</reference>
<dbReference type="AlphaFoldDB" id="A0A1I2NPD8"/>
<sequence length="352" mass="41221">MRNLEQTDNNQINRILFHYDLAPTNLSAWGNIIRVDTYSGTFALKQKALNDRQIHSLQTVYALARRMVIDAAHPLPSKYGDLVIRGSDVSYYLMPWVNETVDASNLTERYRHLFVKAGQLHRKTLEKDEDCSGLYQGMVRVLNQRQMVWEHFLYKAEHHVYPSPFEQAVLKTAFIYLGNMQVARDFFTKDKDDEGKNKTMRRALCHGRLSPLHLLIENERSCLTNFENSEDGFFIVESASLFEQASATLGSEHVDWRSFFQSYSSACPLNDEEKEFLTHFLLFPSAHAELLSRYIHTKELSEQWFVKRWTNLCQVHQEMFTSIKKEMEQEQKKKDERKAKEESEEKKTSDEA</sequence>
<feature type="region of interest" description="Disordered" evidence="1">
    <location>
        <begin position="326"/>
        <end position="352"/>
    </location>
</feature>
<dbReference type="PANTHER" id="PTHR39179:SF3">
    <property type="entry name" value="COTS-RELATED PROTEIN"/>
    <property type="match status" value="1"/>
</dbReference>
<dbReference type="SUPFAM" id="SSF56112">
    <property type="entry name" value="Protein kinase-like (PK-like)"/>
    <property type="match status" value="1"/>
</dbReference>
<dbReference type="PANTHER" id="PTHR39179">
    <property type="entry name" value="SPORE COAT PROTEIN I"/>
    <property type="match status" value="1"/>
</dbReference>
<dbReference type="InterPro" id="IPR011009">
    <property type="entry name" value="Kinase-like_dom_sf"/>
</dbReference>
<accession>A0A1I2NPD8</accession>
<dbReference type="EMBL" id="FOOY01000004">
    <property type="protein sequence ID" value="SFG05774.1"/>
    <property type="molecule type" value="Genomic_DNA"/>
</dbReference>
<dbReference type="GO" id="GO:0042601">
    <property type="term" value="C:endospore-forming forespore"/>
    <property type="evidence" value="ECO:0007669"/>
    <property type="project" value="TreeGrafter"/>
</dbReference>
<name>A0A1I2NPD8_9BACL</name>
<keyword evidence="3" id="KW-1185">Reference proteome</keyword>